<evidence type="ECO:0000313" key="2">
    <source>
        <dbReference type="Proteomes" id="UP000186341"/>
    </source>
</evidence>
<gene>
    <name evidence="1" type="ORF">BO222_03810</name>
</gene>
<accession>A0A1U7NHI9</accession>
<organism evidence="1 2">
    <name type="scientific">Ileibacterium valens</name>
    <dbReference type="NCBI Taxonomy" id="1862668"/>
    <lineage>
        <taxon>Bacteria</taxon>
        <taxon>Bacillati</taxon>
        <taxon>Bacillota</taxon>
        <taxon>Erysipelotrichia</taxon>
        <taxon>Erysipelotrichales</taxon>
        <taxon>Erysipelotrichaceae</taxon>
        <taxon>Ileibacterium</taxon>
    </lineage>
</organism>
<evidence type="ECO:0000313" key="1">
    <source>
        <dbReference type="EMBL" id="OLU41170.1"/>
    </source>
</evidence>
<proteinExistence type="predicted"/>
<keyword evidence="2" id="KW-1185">Reference proteome</keyword>
<name>A0A1U7NHI9_9FIRM</name>
<dbReference type="AlphaFoldDB" id="A0A1U7NHI9"/>
<protein>
    <submittedName>
        <fullName evidence="1">Uncharacterized protein</fullName>
    </submittedName>
</protein>
<comment type="caution">
    <text evidence="1">The sequence shown here is derived from an EMBL/GenBank/DDBJ whole genome shotgun (WGS) entry which is preliminary data.</text>
</comment>
<dbReference type="EMBL" id="MPJW01000090">
    <property type="protein sequence ID" value="OLU41170.1"/>
    <property type="molecule type" value="Genomic_DNA"/>
</dbReference>
<reference evidence="1 2" key="1">
    <citation type="submission" date="2016-11" db="EMBL/GenBank/DDBJ databases">
        <title>Description of two novel members of the family Erysipelotrichaceae: Ileibacterium lipovorans gen. nov., sp. nov. and Dubosiella newyorkensis, gen. nov., sp. nov.</title>
        <authorList>
            <person name="Cox L.M."/>
            <person name="Sohn J."/>
            <person name="Tyrrell K.L."/>
            <person name="Citron D.M."/>
            <person name="Lawson P.A."/>
            <person name="Patel N.B."/>
            <person name="Iizumi T."/>
            <person name="Perez-Perez G.I."/>
            <person name="Goldstein E.J."/>
            <person name="Blaser M.J."/>
        </authorList>
    </citation>
    <scope>NUCLEOTIDE SEQUENCE [LARGE SCALE GENOMIC DNA]</scope>
    <source>
        <strain evidence="1 2">NYU-BL-A3</strain>
    </source>
</reference>
<sequence>MVRVLQNLTVFAEVGMVPRSCKESFLSFYMAGTFFAFCHKLLDDQSKATKFVMNSGRSALLIRKVKR</sequence>
<dbReference type="Proteomes" id="UP000186341">
    <property type="component" value="Unassembled WGS sequence"/>
</dbReference>